<reference evidence="4 5" key="1">
    <citation type="submission" date="2014-04" db="EMBL/GenBank/DDBJ databases">
        <authorList>
            <consortium name="DOE Joint Genome Institute"/>
            <person name="Kuo A."/>
            <person name="Kohler A."/>
            <person name="Nagy L.G."/>
            <person name="Floudas D."/>
            <person name="Copeland A."/>
            <person name="Barry K.W."/>
            <person name="Cichocki N."/>
            <person name="Veneault-Fourrey C."/>
            <person name="LaButti K."/>
            <person name="Lindquist E.A."/>
            <person name="Lipzen A."/>
            <person name="Lundell T."/>
            <person name="Morin E."/>
            <person name="Murat C."/>
            <person name="Sun H."/>
            <person name="Tunlid A."/>
            <person name="Henrissat B."/>
            <person name="Grigoriev I.V."/>
            <person name="Hibbett D.S."/>
            <person name="Martin F."/>
            <person name="Nordberg H.P."/>
            <person name="Cantor M.N."/>
            <person name="Hua S.X."/>
        </authorList>
    </citation>
    <scope>NUCLEOTIDE SEQUENCE [LARGE SCALE GENOMIC DNA]</scope>
    <source>
        <strain evidence="4 5">LaAM-08-1</strain>
    </source>
</reference>
<evidence type="ECO:0000256" key="2">
    <source>
        <dbReference type="SAM" id="MobiDB-lite"/>
    </source>
</evidence>
<evidence type="ECO:0000259" key="3">
    <source>
        <dbReference type="PROSITE" id="PS50118"/>
    </source>
</evidence>
<protein>
    <recommendedName>
        <fullName evidence="3">HMG box domain-containing protein</fullName>
    </recommendedName>
</protein>
<feature type="region of interest" description="Disordered" evidence="2">
    <location>
        <begin position="25"/>
        <end position="71"/>
    </location>
</feature>
<feature type="DNA-binding region" description="HMG box" evidence="1">
    <location>
        <begin position="200"/>
        <end position="269"/>
    </location>
</feature>
<keyword evidence="5" id="KW-1185">Reference proteome</keyword>
<dbReference type="OrthoDB" id="1919336at2759"/>
<organism evidence="4 5">
    <name type="scientific">Laccaria amethystina LaAM-08-1</name>
    <dbReference type="NCBI Taxonomy" id="1095629"/>
    <lineage>
        <taxon>Eukaryota</taxon>
        <taxon>Fungi</taxon>
        <taxon>Dikarya</taxon>
        <taxon>Basidiomycota</taxon>
        <taxon>Agaricomycotina</taxon>
        <taxon>Agaricomycetes</taxon>
        <taxon>Agaricomycetidae</taxon>
        <taxon>Agaricales</taxon>
        <taxon>Agaricineae</taxon>
        <taxon>Hydnangiaceae</taxon>
        <taxon>Laccaria</taxon>
    </lineage>
</organism>
<dbReference type="PROSITE" id="PS50118">
    <property type="entry name" value="HMG_BOX_2"/>
    <property type="match status" value="1"/>
</dbReference>
<keyword evidence="1" id="KW-0238">DNA-binding</keyword>
<dbReference type="GO" id="GO:0003677">
    <property type="term" value="F:DNA binding"/>
    <property type="evidence" value="ECO:0007669"/>
    <property type="project" value="UniProtKB-UniRule"/>
</dbReference>
<reference evidence="5" key="2">
    <citation type="submission" date="2015-01" db="EMBL/GenBank/DDBJ databases">
        <title>Evolutionary Origins and Diversification of the Mycorrhizal Mutualists.</title>
        <authorList>
            <consortium name="DOE Joint Genome Institute"/>
            <consortium name="Mycorrhizal Genomics Consortium"/>
            <person name="Kohler A."/>
            <person name="Kuo A."/>
            <person name="Nagy L.G."/>
            <person name="Floudas D."/>
            <person name="Copeland A."/>
            <person name="Barry K.W."/>
            <person name="Cichocki N."/>
            <person name="Veneault-Fourrey C."/>
            <person name="LaButti K."/>
            <person name="Lindquist E.A."/>
            <person name="Lipzen A."/>
            <person name="Lundell T."/>
            <person name="Morin E."/>
            <person name="Murat C."/>
            <person name="Riley R."/>
            <person name="Ohm R."/>
            <person name="Sun H."/>
            <person name="Tunlid A."/>
            <person name="Henrissat B."/>
            <person name="Grigoriev I.V."/>
            <person name="Hibbett D.S."/>
            <person name="Martin F."/>
        </authorList>
    </citation>
    <scope>NUCLEOTIDE SEQUENCE [LARGE SCALE GENOMIC DNA]</scope>
    <source>
        <strain evidence="5">LaAM-08-1</strain>
    </source>
</reference>
<evidence type="ECO:0000256" key="1">
    <source>
        <dbReference type="PROSITE-ProRule" id="PRU00267"/>
    </source>
</evidence>
<dbReference type="InterPro" id="IPR036910">
    <property type="entry name" value="HMG_box_dom_sf"/>
</dbReference>
<dbReference type="STRING" id="1095629.A0A0C9XZQ1"/>
<dbReference type="EMBL" id="KN838582">
    <property type="protein sequence ID" value="KIK03217.1"/>
    <property type="molecule type" value="Genomic_DNA"/>
</dbReference>
<feature type="domain" description="HMG box" evidence="3">
    <location>
        <begin position="200"/>
        <end position="269"/>
    </location>
</feature>
<dbReference type="GO" id="GO:0005634">
    <property type="term" value="C:nucleus"/>
    <property type="evidence" value="ECO:0007669"/>
    <property type="project" value="UniProtKB-UniRule"/>
</dbReference>
<name>A0A0C9XZQ1_9AGAR</name>
<dbReference type="Gene3D" id="1.10.30.10">
    <property type="entry name" value="High mobility group box domain"/>
    <property type="match status" value="2"/>
</dbReference>
<accession>A0A0C9XZQ1</accession>
<evidence type="ECO:0000313" key="4">
    <source>
        <dbReference type="EMBL" id="KIK03217.1"/>
    </source>
</evidence>
<proteinExistence type="predicted"/>
<dbReference type="HOGENOM" id="CLU_1034640_0_0_1"/>
<evidence type="ECO:0000313" key="5">
    <source>
        <dbReference type="Proteomes" id="UP000054477"/>
    </source>
</evidence>
<dbReference type="CDD" id="cd00084">
    <property type="entry name" value="HMG-box_SF"/>
    <property type="match status" value="1"/>
</dbReference>
<dbReference type="SUPFAM" id="SSF47095">
    <property type="entry name" value="HMG-box"/>
    <property type="match status" value="2"/>
</dbReference>
<feature type="compositionally biased region" description="Basic residues" evidence="2">
    <location>
        <begin position="29"/>
        <end position="47"/>
    </location>
</feature>
<gene>
    <name evidence="4" type="ORF">K443DRAFT_676882</name>
</gene>
<keyword evidence="1" id="KW-0539">Nucleus</keyword>
<dbReference type="Proteomes" id="UP000054477">
    <property type="component" value="Unassembled WGS sequence"/>
</dbReference>
<sequence>MLSLASRSARVSPRFFVTSAVVQEPAAAKKSKSKVAAKKTAAKKKTAATKNPVAQKKKPTEKEAASKKRVVAQKKRLAEKTKQAKALIPRNRIFPITREMLPPKHIPGPFVRFMVAENAKSPKVTTIKDGQARVAELAAKWRTLSEEEKESHRASEQEVAAYRAAKKEWEDKTPADIQWAFKNKGKAKGSGKVHIRITDEKRKYNAYILFVKNYYETVYASSRKPGEGAIQFGAEAAKAWNALSEEERDAWRQKSVAAKAEWAARQAAL</sequence>
<dbReference type="AlphaFoldDB" id="A0A0C9XZQ1"/>
<dbReference type="InterPro" id="IPR009071">
    <property type="entry name" value="HMG_box_dom"/>
</dbReference>